<name>T2IYU2_CROWT</name>
<comment type="caution">
    <text evidence="2">The sequence shown here is derived from an EMBL/GenBank/DDBJ whole genome shotgun (WGS) entry which is preliminary data.</text>
</comment>
<proteinExistence type="predicted"/>
<dbReference type="GO" id="GO:0002098">
    <property type="term" value="P:tRNA wobble uridine modification"/>
    <property type="evidence" value="ECO:0007669"/>
    <property type="project" value="InterPro"/>
</dbReference>
<dbReference type="SMART" id="SM00450">
    <property type="entry name" value="RHOD"/>
    <property type="match status" value="1"/>
</dbReference>
<reference evidence="2 3" key="1">
    <citation type="submission" date="2013-01" db="EMBL/GenBank/DDBJ databases">
        <authorList>
            <person name="Bench S."/>
        </authorList>
    </citation>
    <scope>NUCLEOTIDE SEQUENCE [LARGE SCALE GENOMIC DNA]</scope>
    <source>
        <strain evidence="2 3">WH 0005</strain>
    </source>
</reference>
<dbReference type="InterPro" id="IPR001307">
    <property type="entry name" value="Thiosulphate_STrfase_CS"/>
</dbReference>
<dbReference type="PROSITE" id="PS00380">
    <property type="entry name" value="RHODANESE_1"/>
    <property type="match status" value="1"/>
</dbReference>
<dbReference type="GO" id="GO:0004792">
    <property type="term" value="F:thiosulfate-cyanide sulfurtransferase activity"/>
    <property type="evidence" value="ECO:0007669"/>
    <property type="project" value="InterPro"/>
</dbReference>
<dbReference type="AlphaFoldDB" id="T2IYU2"/>
<dbReference type="Proteomes" id="UP000017981">
    <property type="component" value="Unassembled WGS sequence"/>
</dbReference>
<gene>
    <name evidence="2" type="ORF">CWATWH0005_2230</name>
</gene>
<sequence>MILRTTNFSDFTLSGSQNEIIDVRSENEFAEDHIPGAINLPVLNNQERKKVGTIYKQVSPFEAKKIGASLIFNNISQQINQHFINKDPCYSPLIYCWRGGQRSQSLGFILDQIGWAVTVLKGGYKSYRYE</sequence>
<protein>
    <submittedName>
        <fullName evidence="2">Selenophosphate-dependent tRNA 2-selenouridine synthase</fullName>
    </submittedName>
</protein>
<dbReference type="InterPro" id="IPR001763">
    <property type="entry name" value="Rhodanese-like_dom"/>
</dbReference>
<dbReference type="RefSeq" id="WP_021833796.1">
    <property type="nucleotide sequence ID" value="NZ_CAQL01000979.1"/>
</dbReference>
<organism evidence="2 3">
    <name type="scientific">Crocosphaera watsonii WH 0005</name>
    <dbReference type="NCBI Taxonomy" id="423472"/>
    <lineage>
        <taxon>Bacteria</taxon>
        <taxon>Bacillati</taxon>
        <taxon>Cyanobacteriota</taxon>
        <taxon>Cyanophyceae</taxon>
        <taxon>Oscillatoriophycideae</taxon>
        <taxon>Chroococcales</taxon>
        <taxon>Aphanothecaceae</taxon>
        <taxon>Crocosphaera</taxon>
    </lineage>
</organism>
<reference evidence="2 3" key="2">
    <citation type="submission" date="2013-09" db="EMBL/GenBank/DDBJ databases">
        <title>Whole genome comparison of six Crocosphaera watsonii strains with differing phenotypes.</title>
        <authorList>
            <person name="Bench S.R."/>
            <person name="Heller P."/>
            <person name="Frank I."/>
            <person name="Arciniega M."/>
            <person name="Shilova I.N."/>
            <person name="Zehr J.P."/>
        </authorList>
    </citation>
    <scope>NUCLEOTIDE SEQUENCE [LARGE SCALE GENOMIC DNA]</scope>
    <source>
        <strain evidence="2 3">WH 0005</strain>
    </source>
</reference>
<dbReference type="GO" id="GO:0043828">
    <property type="term" value="F:tRNA 2-selenouridine synthase activity"/>
    <property type="evidence" value="ECO:0007669"/>
    <property type="project" value="InterPro"/>
</dbReference>
<dbReference type="PANTHER" id="PTHR30401:SF0">
    <property type="entry name" value="TRNA 2-SELENOURIDINE SYNTHASE"/>
    <property type="match status" value="1"/>
</dbReference>
<dbReference type="Gene3D" id="3.40.250.10">
    <property type="entry name" value="Rhodanese-like domain"/>
    <property type="match status" value="1"/>
</dbReference>
<feature type="domain" description="Rhodanese" evidence="1">
    <location>
        <begin position="20"/>
        <end position="128"/>
    </location>
</feature>
<evidence type="ECO:0000313" key="3">
    <source>
        <dbReference type="Proteomes" id="UP000017981"/>
    </source>
</evidence>
<dbReference type="EMBL" id="CAQL01000979">
    <property type="protein sequence ID" value="CCQ58183.1"/>
    <property type="molecule type" value="Genomic_DNA"/>
</dbReference>
<dbReference type="SUPFAM" id="SSF52821">
    <property type="entry name" value="Rhodanese/Cell cycle control phosphatase"/>
    <property type="match status" value="1"/>
</dbReference>
<dbReference type="InterPro" id="IPR017582">
    <property type="entry name" value="SelU"/>
</dbReference>
<dbReference type="PANTHER" id="PTHR30401">
    <property type="entry name" value="TRNA 2-SELENOURIDINE SYNTHASE"/>
    <property type="match status" value="1"/>
</dbReference>
<dbReference type="PROSITE" id="PS50206">
    <property type="entry name" value="RHODANESE_3"/>
    <property type="match status" value="1"/>
</dbReference>
<evidence type="ECO:0000313" key="2">
    <source>
        <dbReference type="EMBL" id="CCQ58183.1"/>
    </source>
</evidence>
<dbReference type="InterPro" id="IPR036873">
    <property type="entry name" value="Rhodanese-like_dom_sf"/>
</dbReference>
<evidence type="ECO:0000259" key="1">
    <source>
        <dbReference type="PROSITE" id="PS50206"/>
    </source>
</evidence>
<dbReference type="Pfam" id="PF00581">
    <property type="entry name" value="Rhodanese"/>
    <property type="match status" value="1"/>
</dbReference>
<accession>T2IYU2</accession>